<feature type="transmembrane region" description="Helical" evidence="5">
    <location>
        <begin position="153"/>
        <end position="171"/>
    </location>
</feature>
<dbReference type="GO" id="GO:0016020">
    <property type="term" value="C:membrane"/>
    <property type="evidence" value="ECO:0007669"/>
    <property type="project" value="InterPro"/>
</dbReference>
<feature type="transmembrane region" description="Helical" evidence="5">
    <location>
        <begin position="249"/>
        <end position="269"/>
    </location>
</feature>
<dbReference type="PANTHER" id="PTHR43826">
    <property type="entry name" value="GLUCOSE-6-PHOSPHATE EXCHANGER SLC37A4"/>
    <property type="match status" value="1"/>
</dbReference>
<feature type="transmembrane region" description="Helical" evidence="5">
    <location>
        <begin position="281"/>
        <end position="299"/>
    </location>
</feature>
<dbReference type="Pfam" id="PF07690">
    <property type="entry name" value="MFS_1"/>
    <property type="match status" value="1"/>
</dbReference>
<dbReference type="InterPro" id="IPR020846">
    <property type="entry name" value="MFS_dom"/>
</dbReference>
<comment type="subcellular location">
    <subcellularLocation>
        <location evidence="1">Endomembrane system</location>
        <topology evidence="1">Multi-pass membrane protein</topology>
    </subcellularLocation>
</comment>
<feature type="transmembrane region" description="Helical" evidence="5">
    <location>
        <begin position="64"/>
        <end position="83"/>
    </location>
</feature>
<gene>
    <name evidence="7" type="ORF">METZ01_LOCUS76453</name>
</gene>
<dbReference type="InterPro" id="IPR000849">
    <property type="entry name" value="Sugar_P_transporter"/>
</dbReference>
<dbReference type="Gene3D" id="1.20.1250.20">
    <property type="entry name" value="MFS general substrate transporter like domains"/>
    <property type="match status" value="2"/>
</dbReference>
<sequence>ASTWLSYAGFYFCRKPFFIAKPALAEELSWDPSLLGFIGSAYLIAYTIGQFIMGWAGSKWGPRILLLFGMAVSIAVNFLFGITNSWTTFSLLMMINGFAQSTGWSNNVAAMAPWFSRKERGTVMGFWATNYQIGGVLASGLAAWVLARWGIQWSFWAGSIILLGVWIFFLFNQRNKPEDVGLGPVVSSENESIIEKNVQRDLGWSSAIWANILLVGGFYFFVKFIRYALWSWTPFLLYRDYGLALDDAGYLSTAFDFAGAFGVIAAGFISDKYFSGKRAKISFYFILAMTASTMLLYTYGPASLLYFGISLALVGFTLYGPDALMTGAGAIEVSTLRGAAFAAGIINGLGAVGSVVQEFILGSILDSSGAGTVFSILLVSAVFAAIFLFLVLLRNKTGKADL</sequence>
<evidence type="ECO:0000256" key="2">
    <source>
        <dbReference type="ARBA" id="ARBA00022692"/>
    </source>
</evidence>
<reference evidence="7" key="1">
    <citation type="submission" date="2018-05" db="EMBL/GenBank/DDBJ databases">
        <authorList>
            <person name="Lanie J.A."/>
            <person name="Ng W.-L."/>
            <person name="Kazmierczak K.M."/>
            <person name="Andrzejewski T.M."/>
            <person name="Davidsen T.M."/>
            <person name="Wayne K.J."/>
            <person name="Tettelin H."/>
            <person name="Glass J.I."/>
            <person name="Rusch D."/>
            <person name="Podicherti R."/>
            <person name="Tsui H.-C.T."/>
            <person name="Winkler M.E."/>
        </authorList>
    </citation>
    <scope>NUCLEOTIDE SEQUENCE</scope>
</reference>
<dbReference type="GO" id="GO:0061513">
    <property type="term" value="F:glucose 6-phosphate:phosphate antiporter activity"/>
    <property type="evidence" value="ECO:0007669"/>
    <property type="project" value="TreeGrafter"/>
</dbReference>
<evidence type="ECO:0000256" key="1">
    <source>
        <dbReference type="ARBA" id="ARBA00004127"/>
    </source>
</evidence>
<feature type="transmembrane region" description="Helical" evidence="5">
    <location>
        <begin position="208"/>
        <end position="229"/>
    </location>
</feature>
<feature type="transmembrane region" description="Helical" evidence="5">
    <location>
        <begin position="127"/>
        <end position="147"/>
    </location>
</feature>
<organism evidence="7">
    <name type="scientific">marine metagenome</name>
    <dbReference type="NCBI Taxonomy" id="408172"/>
    <lineage>
        <taxon>unclassified sequences</taxon>
        <taxon>metagenomes</taxon>
        <taxon>ecological metagenomes</taxon>
    </lineage>
</organism>
<accession>A0A381U649</accession>
<proteinExistence type="predicted"/>
<dbReference type="InterPro" id="IPR051337">
    <property type="entry name" value="OPA_Antiporter"/>
</dbReference>
<dbReference type="PIRSF" id="PIRSF002808">
    <property type="entry name" value="Hexose_phosphate_transp"/>
    <property type="match status" value="1"/>
</dbReference>
<dbReference type="GO" id="GO:0012505">
    <property type="term" value="C:endomembrane system"/>
    <property type="evidence" value="ECO:0007669"/>
    <property type="project" value="UniProtKB-SubCell"/>
</dbReference>
<feature type="transmembrane region" description="Helical" evidence="5">
    <location>
        <begin position="34"/>
        <end position="52"/>
    </location>
</feature>
<evidence type="ECO:0000256" key="3">
    <source>
        <dbReference type="ARBA" id="ARBA00022989"/>
    </source>
</evidence>
<name>A0A381U649_9ZZZZ</name>
<dbReference type="GO" id="GO:0035435">
    <property type="term" value="P:phosphate ion transmembrane transport"/>
    <property type="evidence" value="ECO:0007669"/>
    <property type="project" value="TreeGrafter"/>
</dbReference>
<keyword evidence="2 5" id="KW-0812">Transmembrane</keyword>
<feature type="transmembrane region" description="Helical" evidence="5">
    <location>
        <begin position="305"/>
        <end position="324"/>
    </location>
</feature>
<protein>
    <recommendedName>
        <fullName evidence="6">Major facilitator superfamily (MFS) profile domain-containing protein</fullName>
    </recommendedName>
</protein>
<dbReference type="InterPro" id="IPR011701">
    <property type="entry name" value="MFS"/>
</dbReference>
<evidence type="ECO:0000259" key="6">
    <source>
        <dbReference type="PROSITE" id="PS50850"/>
    </source>
</evidence>
<evidence type="ECO:0000256" key="5">
    <source>
        <dbReference type="SAM" id="Phobius"/>
    </source>
</evidence>
<dbReference type="EMBL" id="UINC01005796">
    <property type="protein sequence ID" value="SVA23599.1"/>
    <property type="molecule type" value="Genomic_DNA"/>
</dbReference>
<evidence type="ECO:0000256" key="4">
    <source>
        <dbReference type="ARBA" id="ARBA00023136"/>
    </source>
</evidence>
<dbReference type="AlphaFoldDB" id="A0A381U649"/>
<keyword evidence="3 5" id="KW-1133">Transmembrane helix</keyword>
<keyword evidence="4 5" id="KW-0472">Membrane</keyword>
<feature type="non-terminal residue" evidence="7">
    <location>
        <position position="1"/>
    </location>
</feature>
<evidence type="ECO:0000313" key="7">
    <source>
        <dbReference type="EMBL" id="SVA23599.1"/>
    </source>
</evidence>
<dbReference type="SUPFAM" id="SSF103473">
    <property type="entry name" value="MFS general substrate transporter"/>
    <property type="match status" value="1"/>
</dbReference>
<feature type="transmembrane region" description="Helical" evidence="5">
    <location>
        <begin position="336"/>
        <end position="360"/>
    </location>
</feature>
<feature type="domain" description="Major facilitator superfamily (MFS) profile" evidence="6">
    <location>
        <begin position="1"/>
        <end position="396"/>
    </location>
</feature>
<feature type="transmembrane region" description="Helical" evidence="5">
    <location>
        <begin position="89"/>
        <end position="115"/>
    </location>
</feature>
<feature type="transmembrane region" description="Helical" evidence="5">
    <location>
        <begin position="372"/>
        <end position="393"/>
    </location>
</feature>
<dbReference type="PANTHER" id="PTHR43826:SF3">
    <property type="entry name" value="GLUCOSE-6-PHOSPHATE EXCHANGER SLC37A4"/>
    <property type="match status" value="1"/>
</dbReference>
<dbReference type="InterPro" id="IPR036259">
    <property type="entry name" value="MFS_trans_sf"/>
</dbReference>
<dbReference type="PROSITE" id="PS50850">
    <property type="entry name" value="MFS"/>
    <property type="match status" value="1"/>
</dbReference>